<evidence type="ECO:0000313" key="6">
    <source>
        <dbReference type="EMBL" id="SSA34866.1"/>
    </source>
</evidence>
<dbReference type="GO" id="GO:0005524">
    <property type="term" value="F:ATP binding"/>
    <property type="evidence" value="ECO:0007669"/>
    <property type="project" value="UniProtKB-KW"/>
</dbReference>
<dbReference type="PANTHER" id="PTHR46743:SF2">
    <property type="entry name" value="TEICHOIC ACIDS EXPORT ATP-BINDING PROTEIN TAGH"/>
    <property type="match status" value="1"/>
</dbReference>
<dbReference type="SUPFAM" id="SSF52540">
    <property type="entry name" value="P-loop containing nucleoside triphosphate hydrolases"/>
    <property type="match status" value="1"/>
</dbReference>
<proteinExistence type="inferred from homology"/>
<dbReference type="Proteomes" id="UP000250028">
    <property type="component" value="Unassembled WGS sequence"/>
</dbReference>
<sequence length="355" mass="39676">MTDQSPPLGPIGEPIMGENGKLRWRPIRKANDPAGYDPEHKHHIDDYDLPPVESTVTWKTKPGEPVIEVEDLGIEFLRGRKRNLSLREIVFTGKSAHKRDTFWALRNLNFRVGRGEAVGLVGGNGGGKSTLLKLIAGTLLPDEGRAKVHEGVAPLIELTGGFVGELSARENIYLTAGLHGMSKEQVEERWDDIVDFAGPQVRAGLDVPYRHFSSGMQVRLGFAVITCLDEPIILVDEVLAVGDAAFREKCYNRMESLLDQGRTLFLVSHSGPDLLRFCTRGLYLNGGHLVGDGPMDEIMDRYLSELMGDNYQLPTDEEVTDRRLKRTDDQIKRRLKREAERTAIQNEADRRRAVG</sequence>
<dbReference type="RefSeq" id="WP_342767179.1">
    <property type="nucleotide sequence ID" value="NZ_QGDN01000001.1"/>
</dbReference>
<reference evidence="7" key="1">
    <citation type="submission" date="2016-10" db="EMBL/GenBank/DDBJ databases">
        <authorList>
            <person name="Varghese N."/>
            <person name="Submissions S."/>
        </authorList>
    </citation>
    <scope>NUCLEOTIDE SEQUENCE [LARGE SCALE GENOMIC DNA]</scope>
    <source>
        <strain evidence="7">DSM 22951</strain>
    </source>
</reference>
<gene>
    <name evidence="6" type="ORF">SAMN04489750_2196</name>
</gene>
<keyword evidence="4 6" id="KW-0067">ATP-binding</keyword>
<organism evidence="6 7">
    <name type="scientific">Branchiibius hedensis</name>
    <dbReference type="NCBI Taxonomy" id="672460"/>
    <lineage>
        <taxon>Bacteria</taxon>
        <taxon>Bacillati</taxon>
        <taxon>Actinomycetota</taxon>
        <taxon>Actinomycetes</taxon>
        <taxon>Micrococcales</taxon>
        <taxon>Dermacoccaceae</taxon>
        <taxon>Branchiibius</taxon>
    </lineage>
</organism>
<dbReference type="GO" id="GO:0140359">
    <property type="term" value="F:ABC-type transporter activity"/>
    <property type="evidence" value="ECO:0007669"/>
    <property type="project" value="InterPro"/>
</dbReference>
<dbReference type="InterPro" id="IPR015860">
    <property type="entry name" value="ABC_transpr_TagH-like"/>
</dbReference>
<dbReference type="EMBL" id="UESZ01000001">
    <property type="protein sequence ID" value="SSA34866.1"/>
    <property type="molecule type" value="Genomic_DNA"/>
</dbReference>
<dbReference type="CDD" id="cd03220">
    <property type="entry name" value="ABC_KpsT_Wzt"/>
    <property type="match status" value="1"/>
</dbReference>
<dbReference type="Gene3D" id="3.40.50.300">
    <property type="entry name" value="P-loop containing nucleotide triphosphate hydrolases"/>
    <property type="match status" value="1"/>
</dbReference>
<dbReference type="SMART" id="SM00382">
    <property type="entry name" value="AAA"/>
    <property type="match status" value="1"/>
</dbReference>
<dbReference type="PANTHER" id="PTHR46743">
    <property type="entry name" value="TEICHOIC ACIDS EXPORT ATP-BINDING PROTEIN TAGH"/>
    <property type="match status" value="1"/>
</dbReference>
<dbReference type="AlphaFoldDB" id="A0A2Y8ZTN4"/>
<keyword evidence="7" id="KW-1185">Reference proteome</keyword>
<accession>A0A2Y8ZTN4</accession>
<dbReference type="PROSITE" id="PS50893">
    <property type="entry name" value="ABC_TRANSPORTER_2"/>
    <property type="match status" value="1"/>
</dbReference>
<evidence type="ECO:0000256" key="1">
    <source>
        <dbReference type="ARBA" id="ARBA00005417"/>
    </source>
</evidence>
<evidence type="ECO:0000256" key="4">
    <source>
        <dbReference type="ARBA" id="ARBA00022840"/>
    </source>
</evidence>
<evidence type="ECO:0000256" key="3">
    <source>
        <dbReference type="ARBA" id="ARBA00022741"/>
    </source>
</evidence>
<dbReference type="GO" id="GO:0016887">
    <property type="term" value="F:ATP hydrolysis activity"/>
    <property type="evidence" value="ECO:0007669"/>
    <property type="project" value="InterPro"/>
</dbReference>
<dbReference type="InterPro" id="IPR003593">
    <property type="entry name" value="AAA+_ATPase"/>
</dbReference>
<comment type="similarity">
    <text evidence="1">Belongs to the ABC transporter superfamily.</text>
</comment>
<dbReference type="PROSITE" id="PS00211">
    <property type="entry name" value="ABC_TRANSPORTER_1"/>
    <property type="match status" value="1"/>
</dbReference>
<dbReference type="GO" id="GO:0016020">
    <property type="term" value="C:membrane"/>
    <property type="evidence" value="ECO:0007669"/>
    <property type="project" value="InterPro"/>
</dbReference>
<keyword evidence="2" id="KW-0813">Transport</keyword>
<evidence type="ECO:0000313" key="7">
    <source>
        <dbReference type="Proteomes" id="UP000250028"/>
    </source>
</evidence>
<evidence type="ECO:0000256" key="2">
    <source>
        <dbReference type="ARBA" id="ARBA00022448"/>
    </source>
</evidence>
<dbReference type="InterPro" id="IPR003439">
    <property type="entry name" value="ABC_transporter-like_ATP-bd"/>
</dbReference>
<dbReference type="InterPro" id="IPR017871">
    <property type="entry name" value="ABC_transporter-like_CS"/>
</dbReference>
<feature type="domain" description="ABC transporter" evidence="5">
    <location>
        <begin position="84"/>
        <end position="311"/>
    </location>
</feature>
<dbReference type="Pfam" id="PF00005">
    <property type="entry name" value="ABC_tran"/>
    <property type="match status" value="1"/>
</dbReference>
<dbReference type="InterPro" id="IPR027417">
    <property type="entry name" value="P-loop_NTPase"/>
</dbReference>
<keyword evidence="3" id="KW-0547">Nucleotide-binding</keyword>
<name>A0A2Y8ZTN4_9MICO</name>
<evidence type="ECO:0000259" key="5">
    <source>
        <dbReference type="PROSITE" id="PS50893"/>
    </source>
</evidence>
<dbReference type="InterPro" id="IPR050683">
    <property type="entry name" value="Bact_Polysacc_Export_ATP-bd"/>
</dbReference>
<protein>
    <submittedName>
        <fullName evidence="6">ABC-2 type transport system ATP-binding protein</fullName>
    </submittedName>
</protein>